<dbReference type="InterPro" id="IPR011663">
    <property type="entry name" value="UTRA"/>
</dbReference>
<keyword evidence="1" id="KW-0805">Transcription regulation</keyword>
<dbReference type="InterPro" id="IPR036390">
    <property type="entry name" value="WH_DNA-bd_sf"/>
</dbReference>
<dbReference type="PANTHER" id="PTHR44846">
    <property type="entry name" value="MANNOSYL-D-GLYCERATE TRANSPORT/METABOLISM SYSTEM REPRESSOR MNGR-RELATED"/>
    <property type="match status" value="1"/>
</dbReference>
<dbReference type="Gene3D" id="1.10.10.10">
    <property type="entry name" value="Winged helix-like DNA-binding domain superfamily/Winged helix DNA-binding domain"/>
    <property type="match status" value="1"/>
</dbReference>
<dbReference type="Proteomes" id="UP000464524">
    <property type="component" value="Chromosome"/>
</dbReference>
<accession>A0A857JQY1</accession>
<dbReference type="GO" id="GO:0003677">
    <property type="term" value="F:DNA binding"/>
    <property type="evidence" value="ECO:0007669"/>
    <property type="project" value="UniProtKB-KW"/>
</dbReference>
<dbReference type="Gene3D" id="3.40.1410.10">
    <property type="entry name" value="Chorismate lyase-like"/>
    <property type="match status" value="1"/>
</dbReference>
<dbReference type="InterPro" id="IPR000524">
    <property type="entry name" value="Tscrpt_reg_HTH_GntR"/>
</dbReference>
<dbReference type="SUPFAM" id="SSF64288">
    <property type="entry name" value="Chorismate lyase-like"/>
    <property type="match status" value="1"/>
</dbReference>
<dbReference type="RefSeq" id="WP_160181909.1">
    <property type="nucleotide sequence ID" value="NZ_CP047656.1"/>
</dbReference>
<evidence type="ECO:0000256" key="1">
    <source>
        <dbReference type="ARBA" id="ARBA00023015"/>
    </source>
</evidence>
<name>A0A857JQY1_9ALTE</name>
<evidence type="ECO:0000313" key="6">
    <source>
        <dbReference type="Proteomes" id="UP000464524"/>
    </source>
</evidence>
<dbReference type="GO" id="GO:0003700">
    <property type="term" value="F:DNA-binding transcription factor activity"/>
    <property type="evidence" value="ECO:0007669"/>
    <property type="project" value="InterPro"/>
</dbReference>
<dbReference type="PANTHER" id="PTHR44846:SF17">
    <property type="entry name" value="GNTR-FAMILY TRANSCRIPTIONAL REGULATOR"/>
    <property type="match status" value="1"/>
</dbReference>
<dbReference type="AlphaFoldDB" id="A0A857JQY1"/>
<dbReference type="InterPro" id="IPR028978">
    <property type="entry name" value="Chorismate_lyase_/UTRA_dom_sf"/>
</dbReference>
<dbReference type="InterPro" id="IPR036388">
    <property type="entry name" value="WH-like_DNA-bd_sf"/>
</dbReference>
<dbReference type="PROSITE" id="PS50949">
    <property type="entry name" value="HTH_GNTR"/>
    <property type="match status" value="1"/>
</dbReference>
<dbReference type="InterPro" id="IPR050679">
    <property type="entry name" value="Bact_HTH_transcr_reg"/>
</dbReference>
<dbReference type="EMBL" id="CP047656">
    <property type="protein sequence ID" value="QHJ13852.1"/>
    <property type="molecule type" value="Genomic_DNA"/>
</dbReference>
<dbReference type="PRINTS" id="PR00035">
    <property type="entry name" value="HTHGNTR"/>
</dbReference>
<protein>
    <submittedName>
        <fullName evidence="5">HTH-type transcriptional repressor YvoA</fullName>
    </submittedName>
</protein>
<reference evidence="5 6" key="1">
    <citation type="submission" date="2019-12" db="EMBL/GenBank/DDBJ databases">
        <title>Genome sequencing and assembly of endphytes of Porphyra tenera.</title>
        <authorList>
            <person name="Park J.M."/>
            <person name="Shin R."/>
            <person name="Jo S.H."/>
        </authorList>
    </citation>
    <scope>NUCLEOTIDE SEQUENCE [LARGE SCALE GENOMIC DNA]</scope>
    <source>
        <strain evidence="5 6">GPM4</strain>
    </source>
</reference>
<proteinExistence type="predicted"/>
<dbReference type="SMART" id="SM00345">
    <property type="entry name" value="HTH_GNTR"/>
    <property type="match status" value="1"/>
</dbReference>
<feature type="domain" description="HTH gntR-type" evidence="4">
    <location>
        <begin position="21"/>
        <end position="89"/>
    </location>
</feature>
<dbReference type="KEGG" id="pmes:FX988_04133"/>
<dbReference type="CDD" id="cd07377">
    <property type="entry name" value="WHTH_GntR"/>
    <property type="match status" value="1"/>
</dbReference>
<dbReference type="SUPFAM" id="SSF46785">
    <property type="entry name" value="Winged helix' DNA-binding domain"/>
    <property type="match status" value="1"/>
</dbReference>
<dbReference type="SMART" id="SM00866">
    <property type="entry name" value="UTRA"/>
    <property type="match status" value="1"/>
</dbReference>
<organism evidence="5 6">
    <name type="scientific">Paraglaciecola mesophila</name>
    <dbReference type="NCBI Taxonomy" id="197222"/>
    <lineage>
        <taxon>Bacteria</taxon>
        <taxon>Pseudomonadati</taxon>
        <taxon>Pseudomonadota</taxon>
        <taxon>Gammaproteobacteria</taxon>
        <taxon>Alteromonadales</taxon>
        <taxon>Alteromonadaceae</taxon>
        <taxon>Paraglaciecola</taxon>
    </lineage>
</organism>
<keyword evidence="3" id="KW-0804">Transcription</keyword>
<evidence type="ECO:0000259" key="4">
    <source>
        <dbReference type="PROSITE" id="PS50949"/>
    </source>
</evidence>
<evidence type="ECO:0000313" key="5">
    <source>
        <dbReference type="EMBL" id="QHJ13852.1"/>
    </source>
</evidence>
<evidence type="ECO:0000256" key="2">
    <source>
        <dbReference type="ARBA" id="ARBA00023125"/>
    </source>
</evidence>
<keyword evidence="2" id="KW-0238">DNA-binding</keyword>
<dbReference type="OrthoDB" id="5450856at2"/>
<dbReference type="Pfam" id="PF07702">
    <property type="entry name" value="UTRA"/>
    <property type="match status" value="1"/>
</dbReference>
<evidence type="ECO:0000256" key="3">
    <source>
        <dbReference type="ARBA" id="ARBA00023163"/>
    </source>
</evidence>
<dbReference type="GO" id="GO:0045892">
    <property type="term" value="P:negative regulation of DNA-templated transcription"/>
    <property type="evidence" value="ECO:0007669"/>
    <property type="project" value="TreeGrafter"/>
</dbReference>
<gene>
    <name evidence="5" type="ORF">FX988_04133</name>
</gene>
<sequence length="258" mass="29091">MSFDAQFASLNQTKLNEESPTPLYYQLYSLLKQNILNGSLEDGSQLPTELGLSQAFSISRITAKRALDELAAEGLVARRRAKGTHVTHKYQPKPVKAPLVGMLQELEFMGQHSEARVVELTTARPPAEIAEEFALVEGETLLKMTRVRSRLHEAFGYYVSWSKGLNKFNEKASLETTTRLEIFRKNGIEIKHVKQILSASAATAQVAKELGVEVGFPLLSLTRRSYDENENLVDYLSALYHPDRFQYRMDLTPEPSNE</sequence>
<keyword evidence="6" id="KW-1185">Reference proteome</keyword>
<dbReference type="Pfam" id="PF00392">
    <property type="entry name" value="GntR"/>
    <property type="match status" value="1"/>
</dbReference>